<protein>
    <submittedName>
        <fullName evidence="1">Uncharacterized protein</fullName>
    </submittedName>
</protein>
<dbReference type="Proteomes" id="UP000192722">
    <property type="component" value="Unassembled WGS sequence"/>
</dbReference>
<gene>
    <name evidence="1" type="ORF">BS639_22805</name>
</gene>
<sequence length="460" mass="52310">MLIKIIETLIIGASHASHFEALLLAIDNGLRKNDPDVVNLFKRLAEGIEQKLSKIDSRHKLPFLSTFLPHESTLAPKEYPELRKVIHKQKGELTQIYKVREAKRQALQQMAQQLNPSCLEWNISPFKFDYKRGIHIKTYHLKDTQGRTFEATLLQPEKPMSDVDVRAIVDTTQGLYPGNDEVIVEQKVLLPTDGGHRSAIITLFELSHLKTFGEWRTQENQKMNQSFDGAVAAYINKKKMVTDILNELQVLYRKMSEITALKGKGYSYLNFENIYIVKGYSSASICFNPAPIVYQQLYLKEYSNNSGNAHTHVTGDSMNANGYIASEVRNNLPKIKSDIYSMGAIWENIFGVDVNGNNYPYLKTIGNTMDNRISRRSTIFELLSSLSTPEVPTLEVLRTILNKNKPNEEKVTLFNHAARECENSITYSPENILEATAMYLGSASKKLSLIDKMKEWPKIN</sequence>
<accession>A0ABX3TUL0</accession>
<proteinExistence type="predicted"/>
<reference evidence="1 2" key="1">
    <citation type="journal article" date="2017" name="Int. J. Syst. Evol. Microbiol.">
        <title>Rouxiella badensis sp. nov. and Rouxiella silvae sp. nov. isolated from peat bog soil in Germany and emendation of the genus description.</title>
        <authorList>
            <person name="Le Fleche-Mateos A."/>
            <person name="Kugler J.H."/>
            <person name="Hansen S.H."/>
            <person name="Syldatk C."/>
            <person name="Hausmann R."/>
            <person name="Lomprez F."/>
            <person name="Vandenbogaert M."/>
            <person name="Manuguerra J.C."/>
            <person name="Grimont P.A."/>
        </authorList>
    </citation>
    <scope>NUCLEOTIDE SEQUENCE [LARGE SCALE GENOMIC DNA]</scope>
    <source>
        <strain evidence="1 2">213</strain>
    </source>
</reference>
<dbReference type="EMBL" id="MRWD01000081">
    <property type="protein sequence ID" value="ORJ18915.1"/>
    <property type="molecule type" value="Genomic_DNA"/>
</dbReference>
<dbReference type="RefSeq" id="WP_084984406.1">
    <property type="nucleotide sequence ID" value="NZ_CBCSCF010000003.1"/>
</dbReference>
<organism evidence="1 2">
    <name type="scientific">Rouxiella silvae</name>
    <dbReference type="NCBI Taxonomy" id="1646373"/>
    <lineage>
        <taxon>Bacteria</taxon>
        <taxon>Pseudomonadati</taxon>
        <taxon>Pseudomonadota</taxon>
        <taxon>Gammaproteobacteria</taxon>
        <taxon>Enterobacterales</taxon>
        <taxon>Yersiniaceae</taxon>
        <taxon>Rouxiella</taxon>
    </lineage>
</organism>
<name>A0ABX3TUL0_9GAMM</name>
<evidence type="ECO:0000313" key="1">
    <source>
        <dbReference type="EMBL" id="ORJ18915.1"/>
    </source>
</evidence>
<keyword evidence="2" id="KW-1185">Reference proteome</keyword>
<evidence type="ECO:0000313" key="2">
    <source>
        <dbReference type="Proteomes" id="UP000192722"/>
    </source>
</evidence>
<comment type="caution">
    <text evidence="1">The sequence shown here is derived from an EMBL/GenBank/DDBJ whole genome shotgun (WGS) entry which is preliminary data.</text>
</comment>